<keyword evidence="1" id="KW-0521">NADP</keyword>
<dbReference type="Proteomes" id="UP000245609">
    <property type="component" value="Unassembled WGS sequence"/>
</dbReference>
<name>A0A2T9ZD29_9FUNG</name>
<dbReference type="AlphaFoldDB" id="A0A2T9ZD29"/>
<evidence type="ECO:0000256" key="4">
    <source>
        <dbReference type="ARBA" id="ARBA00070796"/>
    </source>
</evidence>
<reference evidence="6 7" key="1">
    <citation type="journal article" date="2018" name="MBio">
        <title>Comparative Genomics Reveals the Core Gene Toolbox for the Fungus-Insect Symbiosis.</title>
        <authorList>
            <person name="Wang Y."/>
            <person name="Stata M."/>
            <person name="Wang W."/>
            <person name="Stajich J.E."/>
            <person name="White M.M."/>
            <person name="Moncalvo J.M."/>
        </authorList>
    </citation>
    <scope>NUCLEOTIDE SEQUENCE [LARGE SCALE GENOMIC DNA]</scope>
    <source>
        <strain evidence="6 7">SC-DP-2</strain>
    </source>
</reference>
<dbReference type="CDD" id="cd05286">
    <property type="entry name" value="QOR2"/>
    <property type="match status" value="1"/>
</dbReference>
<sequence>MTMKAVRIMSPGPAKSLVYESIPKPTLPSASVLVKNKFSGVNFIDTYFRTGVYPTPMPTVLGEEGSGVIEKVGSDVKDFAVGDRVAYITRTASYAEYTIPDDRYIKKIPDSVSFELGAASMTQGLTAICLTNQSYKVKKGDIVLIHAAAGGTGRLFVQICKHYGATVIATVSTEEKADIVRKLGADNVILYTQEDVPTKVREFTNGKMADVVFDGVGKSTFQASFDSLRRCGTLVSFGNASGKVPPIEINMLSKGNIVLLRPQLYGYLTTREEFETAATELFDLIAKKVLDINICKIFDLKDAEKAHEFIEARKTTGKILLRIDDK</sequence>
<feature type="domain" description="Enoyl reductase (ER)" evidence="5">
    <location>
        <begin position="12"/>
        <end position="321"/>
    </location>
</feature>
<dbReference type="GO" id="GO:0035925">
    <property type="term" value="F:mRNA 3'-UTR AU-rich region binding"/>
    <property type="evidence" value="ECO:0007669"/>
    <property type="project" value="TreeGrafter"/>
</dbReference>
<gene>
    <name evidence="6" type="ORF">BB560_003048</name>
</gene>
<organism evidence="6 7">
    <name type="scientific">Smittium megazygosporum</name>
    <dbReference type="NCBI Taxonomy" id="133381"/>
    <lineage>
        <taxon>Eukaryota</taxon>
        <taxon>Fungi</taxon>
        <taxon>Fungi incertae sedis</taxon>
        <taxon>Zoopagomycota</taxon>
        <taxon>Kickxellomycotina</taxon>
        <taxon>Harpellomycetes</taxon>
        <taxon>Harpellales</taxon>
        <taxon>Legeriomycetaceae</taxon>
        <taxon>Smittium</taxon>
    </lineage>
</organism>
<dbReference type="PANTHER" id="PTHR48106">
    <property type="entry name" value="QUINONE OXIDOREDUCTASE PIG3-RELATED"/>
    <property type="match status" value="1"/>
</dbReference>
<dbReference type="SUPFAM" id="SSF51735">
    <property type="entry name" value="NAD(P)-binding Rossmann-fold domains"/>
    <property type="match status" value="1"/>
</dbReference>
<dbReference type="FunFam" id="3.40.50.720:FF:000053">
    <property type="entry name" value="Quinone oxidoreductase 1"/>
    <property type="match status" value="1"/>
</dbReference>
<evidence type="ECO:0000256" key="1">
    <source>
        <dbReference type="ARBA" id="ARBA00022857"/>
    </source>
</evidence>
<dbReference type="Gene3D" id="3.40.50.720">
    <property type="entry name" value="NAD(P)-binding Rossmann-like Domain"/>
    <property type="match status" value="1"/>
</dbReference>
<proteinExistence type="predicted"/>
<evidence type="ECO:0000259" key="5">
    <source>
        <dbReference type="SMART" id="SM00829"/>
    </source>
</evidence>
<accession>A0A2T9ZD29</accession>
<protein>
    <recommendedName>
        <fullName evidence="4">Probable quinone oxidoreductase</fullName>
    </recommendedName>
    <alternativeName>
        <fullName evidence="3">NADPH:quinone reductase</fullName>
    </alternativeName>
</protein>
<dbReference type="GO" id="GO:0005829">
    <property type="term" value="C:cytosol"/>
    <property type="evidence" value="ECO:0007669"/>
    <property type="project" value="TreeGrafter"/>
</dbReference>
<dbReference type="STRING" id="133381.A0A2T9ZD29"/>
<evidence type="ECO:0000313" key="6">
    <source>
        <dbReference type="EMBL" id="PVV02496.1"/>
    </source>
</evidence>
<dbReference type="Gene3D" id="3.90.180.10">
    <property type="entry name" value="Medium-chain alcohol dehydrogenases, catalytic domain"/>
    <property type="match status" value="1"/>
</dbReference>
<keyword evidence="7" id="KW-1185">Reference proteome</keyword>
<dbReference type="OrthoDB" id="48317at2759"/>
<dbReference type="Pfam" id="PF08240">
    <property type="entry name" value="ADH_N"/>
    <property type="match status" value="1"/>
</dbReference>
<dbReference type="EMBL" id="MBFS01000441">
    <property type="protein sequence ID" value="PVV02496.1"/>
    <property type="molecule type" value="Genomic_DNA"/>
</dbReference>
<dbReference type="InterPro" id="IPR020843">
    <property type="entry name" value="ER"/>
</dbReference>
<dbReference type="InterPro" id="IPR011032">
    <property type="entry name" value="GroES-like_sf"/>
</dbReference>
<keyword evidence="2" id="KW-0560">Oxidoreductase</keyword>
<dbReference type="Pfam" id="PF00107">
    <property type="entry name" value="ADH_zinc_N"/>
    <property type="match status" value="1"/>
</dbReference>
<evidence type="ECO:0000313" key="7">
    <source>
        <dbReference type="Proteomes" id="UP000245609"/>
    </source>
</evidence>
<dbReference type="InterPro" id="IPR013149">
    <property type="entry name" value="ADH-like_C"/>
</dbReference>
<dbReference type="InterPro" id="IPR036291">
    <property type="entry name" value="NAD(P)-bd_dom_sf"/>
</dbReference>
<dbReference type="SUPFAM" id="SSF50129">
    <property type="entry name" value="GroES-like"/>
    <property type="match status" value="1"/>
</dbReference>
<dbReference type="InterPro" id="IPR013154">
    <property type="entry name" value="ADH-like_N"/>
</dbReference>
<dbReference type="SMART" id="SM00829">
    <property type="entry name" value="PKS_ER"/>
    <property type="match status" value="1"/>
</dbReference>
<evidence type="ECO:0000256" key="2">
    <source>
        <dbReference type="ARBA" id="ARBA00023002"/>
    </source>
</evidence>
<dbReference type="GO" id="GO:0008270">
    <property type="term" value="F:zinc ion binding"/>
    <property type="evidence" value="ECO:0007669"/>
    <property type="project" value="InterPro"/>
</dbReference>
<dbReference type="PROSITE" id="PS01162">
    <property type="entry name" value="QOR_ZETA_CRYSTAL"/>
    <property type="match status" value="1"/>
</dbReference>
<dbReference type="InterPro" id="IPR002364">
    <property type="entry name" value="Quin_OxRdtase/zeta-crystal_CS"/>
</dbReference>
<comment type="caution">
    <text evidence="6">The sequence shown here is derived from an EMBL/GenBank/DDBJ whole genome shotgun (WGS) entry which is preliminary data.</text>
</comment>
<evidence type="ECO:0000256" key="3">
    <source>
        <dbReference type="ARBA" id="ARBA00043088"/>
    </source>
</evidence>
<dbReference type="GO" id="GO:0070402">
    <property type="term" value="F:NADPH binding"/>
    <property type="evidence" value="ECO:0007669"/>
    <property type="project" value="TreeGrafter"/>
</dbReference>
<dbReference type="PANTHER" id="PTHR48106:SF13">
    <property type="entry name" value="QUINONE OXIDOREDUCTASE-RELATED"/>
    <property type="match status" value="1"/>
</dbReference>
<dbReference type="InterPro" id="IPR047618">
    <property type="entry name" value="QOR-like"/>
</dbReference>
<dbReference type="GO" id="GO:0003960">
    <property type="term" value="F:quinone reductase (NADPH) activity"/>
    <property type="evidence" value="ECO:0007669"/>
    <property type="project" value="InterPro"/>
</dbReference>